<keyword evidence="2" id="KW-1185">Reference proteome</keyword>
<reference evidence="1 2" key="1">
    <citation type="submission" date="2018-10" db="EMBL/GenBank/DDBJ databases">
        <title>Rhizobium etli, R. leguminosarum and a new Rhizobium genospecies from Phaseolus dumosus.</title>
        <authorList>
            <person name="Ramirez-Puebla S.T."/>
            <person name="Rogel-Hernandez M.A."/>
            <person name="Guerrero G."/>
            <person name="Ormeno-Orrillo E."/>
            <person name="Martinez-Romero J.C."/>
            <person name="Negrete-Yankelevich S."/>
            <person name="Martinez-Romero E."/>
        </authorList>
    </citation>
    <scope>NUCLEOTIDE SEQUENCE [LARGE SCALE GENOMIC DNA]</scope>
    <source>
        <strain evidence="1 2">CCGE525</strain>
    </source>
</reference>
<dbReference type="RefSeq" id="WP_120705405.1">
    <property type="nucleotide sequence ID" value="NZ_CP032694.1"/>
</dbReference>
<sequence length="92" mass="9516">MTVTISDNQFRIGCENLLAIQLAAWDMPAATGDKAVDAVTAAVARFRSAAVPEAAPGASSEALRELLAAIEAAGVKRYLAAAGPYILADLDR</sequence>
<dbReference type="AlphaFoldDB" id="A0A387FNP4"/>
<proteinExistence type="predicted"/>
<gene>
    <name evidence="1" type="ORF">CCGE525_17650</name>
</gene>
<dbReference type="KEGG" id="rjg:CCGE525_17650"/>
<dbReference type="Proteomes" id="UP000282195">
    <property type="component" value="Chromosome"/>
</dbReference>
<evidence type="ECO:0000313" key="2">
    <source>
        <dbReference type="Proteomes" id="UP000282195"/>
    </source>
</evidence>
<accession>A0A387FNP4</accession>
<evidence type="ECO:0000313" key="1">
    <source>
        <dbReference type="EMBL" id="AYG60428.1"/>
    </source>
</evidence>
<dbReference type="EMBL" id="CP032694">
    <property type="protein sequence ID" value="AYG60428.1"/>
    <property type="molecule type" value="Genomic_DNA"/>
</dbReference>
<protein>
    <submittedName>
        <fullName evidence="1">Uncharacterized protein</fullName>
    </submittedName>
</protein>
<organism evidence="1 2">
    <name type="scientific">Rhizobium jaguaris</name>
    <dbReference type="NCBI Taxonomy" id="1312183"/>
    <lineage>
        <taxon>Bacteria</taxon>
        <taxon>Pseudomonadati</taxon>
        <taxon>Pseudomonadota</taxon>
        <taxon>Alphaproteobacteria</taxon>
        <taxon>Hyphomicrobiales</taxon>
        <taxon>Rhizobiaceae</taxon>
        <taxon>Rhizobium/Agrobacterium group</taxon>
        <taxon>Rhizobium</taxon>
    </lineage>
</organism>
<name>A0A387FNP4_9HYPH</name>